<reference evidence="2 3" key="1">
    <citation type="journal article" date="2016" name="Sci. Rep.">
        <title>The genome sequence of the outbreeding globe artichoke constructed de novo incorporating a phase-aware low-pass sequencing strategy of F1 progeny.</title>
        <authorList>
            <person name="Scaglione D."/>
            <person name="Reyes-Chin-Wo S."/>
            <person name="Acquadro A."/>
            <person name="Froenicke L."/>
            <person name="Portis E."/>
            <person name="Beitel C."/>
            <person name="Tirone M."/>
            <person name="Mauro R."/>
            <person name="Lo Monaco A."/>
            <person name="Mauromicale G."/>
            <person name="Faccioli P."/>
            <person name="Cattivelli L."/>
            <person name="Rieseberg L."/>
            <person name="Michelmore R."/>
            <person name="Lanteri S."/>
        </authorList>
    </citation>
    <scope>NUCLEOTIDE SEQUENCE [LARGE SCALE GENOMIC DNA]</scope>
    <source>
        <strain evidence="2">2C</strain>
    </source>
</reference>
<accession>A0A124SCV8</accession>
<gene>
    <name evidence="2" type="ORF">Ccrd_002909</name>
</gene>
<feature type="region of interest" description="Disordered" evidence="1">
    <location>
        <begin position="183"/>
        <end position="205"/>
    </location>
</feature>
<name>A0A124SCV8_CYNCS</name>
<evidence type="ECO:0000256" key="1">
    <source>
        <dbReference type="SAM" id="MobiDB-lite"/>
    </source>
</evidence>
<dbReference type="Proteomes" id="UP000243975">
    <property type="component" value="Unassembled WGS sequence"/>
</dbReference>
<keyword evidence="3" id="KW-1185">Reference proteome</keyword>
<evidence type="ECO:0000313" key="2">
    <source>
        <dbReference type="EMBL" id="KVH95022.1"/>
    </source>
</evidence>
<sequence>MESPIWPESLPINRKKAIQELTQGQEWTDKLREILQQSENIESDSASLDGVVDRILGMFDNTLSIMGSRTSNEPLQFLTNYLQTSYSFDEQKSKTSDLQSLCSLELDERKLRKSDETFSLQTSYLESPRSSDENKSKKYDETSRMVIPVKMKRGCHKRDTSILLNFKAKELTGNKQVNHFFQPMKHEPNEGSPSLGNQRDNQSTPSDDCLLWDLIMKVPQVPLESVSMSVGLDHEIYLWSEHGDMTSSYSSMASTERHEMDYMFESNDFKDFSF</sequence>
<organism evidence="2 3">
    <name type="scientific">Cynara cardunculus var. scolymus</name>
    <name type="common">Globe artichoke</name>
    <name type="synonym">Cynara scolymus</name>
    <dbReference type="NCBI Taxonomy" id="59895"/>
    <lineage>
        <taxon>Eukaryota</taxon>
        <taxon>Viridiplantae</taxon>
        <taxon>Streptophyta</taxon>
        <taxon>Embryophyta</taxon>
        <taxon>Tracheophyta</taxon>
        <taxon>Spermatophyta</taxon>
        <taxon>Magnoliopsida</taxon>
        <taxon>eudicotyledons</taxon>
        <taxon>Gunneridae</taxon>
        <taxon>Pentapetalae</taxon>
        <taxon>asterids</taxon>
        <taxon>campanulids</taxon>
        <taxon>Asterales</taxon>
        <taxon>Asteraceae</taxon>
        <taxon>Carduoideae</taxon>
        <taxon>Cardueae</taxon>
        <taxon>Carduinae</taxon>
        <taxon>Cynara</taxon>
    </lineage>
</organism>
<dbReference type="AlphaFoldDB" id="A0A124SCV8"/>
<feature type="compositionally biased region" description="Polar residues" evidence="1">
    <location>
        <begin position="191"/>
        <end position="205"/>
    </location>
</feature>
<evidence type="ECO:0000313" key="3">
    <source>
        <dbReference type="Proteomes" id="UP000243975"/>
    </source>
</evidence>
<dbReference type="EMBL" id="LEKV01004443">
    <property type="protein sequence ID" value="KVH95022.1"/>
    <property type="molecule type" value="Genomic_DNA"/>
</dbReference>
<protein>
    <submittedName>
        <fullName evidence="2">Uncharacterized protein</fullName>
    </submittedName>
</protein>
<comment type="caution">
    <text evidence="2">The sequence shown here is derived from an EMBL/GenBank/DDBJ whole genome shotgun (WGS) entry which is preliminary data.</text>
</comment>
<proteinExistence type="predicted"/>
<dbReference type="Gramene" id="KVH95022">
    <property type="protein sequence ID" value="KVH95022"/>
    <property type="gene ID" value="Ccrd_002909"/>
</dbReference>